<accession>A0A5K1K633</accession>
<keyword evidence="1" id="KW-0560">Oxidoreductase</keyword>
<organism evidence="1">
    <name type="scientific">Ganoderma boninense</name>
    <dbReference type="NCBI Taxonomy" id="34458"/>
    <lineage>
        <taxon>Eukaryota</taxon>
        <taxon>Fungi</taxon>
        <taxon>Dikarya</taxon>
        <taxon>Basidiomycota</taxon>
        <taxon>Agaricomycotina</taxon>
        <taxon>Agaricomycetes</taxon>
        <taxon>Polyporales</taxon>
        <taxon>Polyporaceae</taxon>
        <taxon>Ganoderma</taxon>
    </lineage>
</organism>
<sequence length="232" mass="26390">MEELLHPFELLRLLCNTPALEFLHVDLLVYEEPYMGTWQPPYEPIHLPLLRSLVFTDCPYKLLTWILPRISLPEDVFIRLQDISNYIPVYGPADPFPPLPIRPVTHLDIVMQGEEVLMVADSPTSGLWLSAMHDLDGFPEPQDWGDWLLSLRECLTLVHVTHLHIRVEGWETFWRAFLSHLPQLTHLTALFDESSDEPDDDTGEFDCPTATLCAALSQPAEGSDVPCPVSTP</sequence>
<dbReference type="GO" id="GO:0009013">
    <property type="term" value="F:succinate-semialdehyde dehydrogenase [NAD(P)+] activity"/>
    <property type="evidence" value="ECO:0007669"/>
    <property type="project" value="UniProtKB-EC"/>
</dbReference>
<dbReference type="AlphaFoldDB" id="A0A5K1K633"/>
<dbReference type="EC" id="1.2.1.16" evidence="1"/>
<protein>
    <submittedName>
        <fullName evidence="1">Succinate-semialdehyde dehydrogenase (EC)</fullName>
        <ecNumber evidence="1">1.2.1.16</ecNumber>
    </submittedName>
</protein>
<gene>
    <name evidence="1" type="primary">G4MXJ4</name>
</gene>
<name>A0A5K1K633_9APHY</name>
<proteinExistence type="predicted"/>
<evidence type="ECO:0000313" key="1">
    <source>
        <dbReference type="EMBL" id="VWP01643.1"/>
    </source>
</evidence>
<reference evidence="1" key="1">
    <citation type="submission" date="2019-10" db="EMBL/GenBank/DDBJ databases">
        <authorList>
            <person name="Nor Muhammad N."/>
        </authorList>
    </citation>
    <scope>NUCLEOTIDE SEQUENCE</scope>
</reference>
<dbReference type="EMBL" id="LR729544">
    <property type="protein sequence ID" value="VWP01643.1"/>
    <property type="molecule type" value="Genomic_DNA"/>
</dbReference>